<name>A0A4R6BXP6_9STAP</name>
<dbReference type="EMBL" id="SCWB01000001">
    <property type="protein sequence ID" value="TDM13154.1"/>
    <property type="molecule type" value="Genomic_DNA"/>
</dbReference>
<comment type="caution">
    <text evidence="2">The sequence shown here is derived from an EMBL/GenBank/DDBJ whole genome shotgun (WGS) entry which is preliminary data.</text>
</comment>
<evidence type="ECO:0000256" key="1">
    <source>
        <dbReference type="SAM" id="Coils"/>
    </source>
</evidence>
<dbReference type="Proteomes" id="UP000294802">
    <property type="component" value="Unassembled WGS sequence"/>
</dbReference>
<dbReference type="OrthoDB" id="2418015at2"/>
<accession>A0A4R6BXP6</accession>
<organism evidence="2 3">
    <name type="scientific">Macrococcus lamae</name>
    <dbReference type="NCBI Taxonomy" id="198484"/>
    <lineage>
        <taxon>Bacteria</taxon>
        <taxon>Bacillati</taxon>
        <taxon>Bacillota</taxon>
        <taxon>Bacilli</taxon>
        <taxon>Bacillales</taxon>
        <taxon>Staphylococcaceae</taxon>
        <taxon>Macrococcus</taxon>
    </lineage>
</organism>
<evidence type="ECO:0000313" key="2">
    <source>
        <dbReference type="EMBL" id="TDM13154.1"/>
    </source>
</evidence>
<keyword evidence="1" id="KW-0175">Coiled coil</keyword>
<keyword evidence="3" id="KW-1185">Reference proteome</keyword>
<reference evidence="2 3" key="1">
    <citation type="submission" date="2019-01" db="EMBL/GenBank/DDBJ databases">
        <title>Draft genome sequences of the type strains of six Macrococcus species.</title>
        <authorList>
            <person name="Mazhar S."/>
            <person name="Altermann E."/>
            <person name="Hill C."/>
            <person name="Mcauliffe O."/>
        </authorList>
    </citation>
    <scope>NUCLEOTIDE SEQUENCE [LARGE SCALE GENOMIC DNA]</scope>
    <source>
        <strain evidence="2 3">CCM4815</strain>
    </source>
</reference>
<evidence type="ECO:0000313" key="3">
    <source>
        <dbReference type="Proteomes" id="UP000294802"/>
    </source>
</evidence>
<dbReference type="RefSeq" id="WP_133442757.1">
    <property type="nucleotide sequence ID" value="NZ_SCWB01000001.1"/>
</dbReference>
<protein>
    <recommendedName>
        <fullName evidence="4">Lipoprotein</fullName>
    </recommendedName>
</protein>
<gene>
    <name evidence="2" type="ORF">ERX29_00700</name>
</gene>
<evidence type="ECO:0008006" key="4">
    <source>
        <dbReference type="Google" id="ProtNLM"/>
    </source>
</evidence>
<dbReference type="AlphaFoldDB" id="A0A4R6BXP6"/>
<proteinExistence type="predicted"/>
<sequence length="195" mass="21540">MRKQLLIASTLLLASCSNETESLQKQKDVLQSEIKATKEKISEEKTKNISNNNTLTSLNKELNISNGTSSTISNEAYAENFNIYSQAMADAFGEYSSIDKNVASLKSDPAVKVQLQNIQNKINDSTESFNTKLDGKSIPISYKDIHNQVIAANAEFVSGMDKVVKAYTDSDQKLFNQGSAELNEGINRIDSIQFQ</sequence>
<dbReference type="PROSITE" id="PS51257">
    <property type="entry name" value="PROKAR_LIPOPROTEIN"/>
    <property type="match status" value="1"/>
</dbReference>
<feature type="coiled-coil region" evidence="1">
    <location>
        <begin position="13"/>
        <end position="47"/>
    </location>
</feature>